<evidence type="ECO:0000313" key="8">
    <source>
        <dbReference type="EMBL" id="KAK0754425.1"/>
    </source>
</evidence>
<feature type="transmembrane region" description="Helical" evidence="6">
    <location>
        <begin position="281"/>
        <end position="299"/>
    </location>
</feature>
<accession>A0AA40KD19</accession>
<dbReference type="SUPFAM" id="SSF103473">
    <property type="entry name" value="MFS general substrate transporter"/>
    <property type="match status" value="1"/>
</dbReference>
<feature type="region of interest" description="Disordered" evidence="5">
    <location>
        <begin position="473"/>
        <end position="535"/>
    </location>
</feature>
<comment type="subcellular location">
    <subcellularLocation>
        <location evidence="1">Membrane</location>
        <topology evidence="1">Multi-pass membrane protein</topology>
    </subcellularLocation>
</comment>
<organism evidence="8 9">
    <name type="scientific">Schizothecium vesticola</name>
    <dbReference type="NCBI Taxonomy" id="314040"/>
    <lineage>
        <taxon>Eukaryota</taxon>
        <taxon>Fungi</taxon>
        <taxon>Dikarya</taxon>
        <taxon>Ascomycota</taxon>
        <taxon>Pezizomycotina</taxon>
        <taxon>Sordariomycetes</taxon>
        <taxon>Sordariomycetidae</taxon>
        <taxon>Sordariales</taxon>
        <taxon>Schizotheciaceae</taxon>
        <taxon>Schizothecium</taxon>
    </lineage>
</organism>
<evidence type="ECO:0000256" key="6">
    <source>
        <dbReference type="SAM" id="Phobius"/>
    </source>
</evidence>
<feature type="transmembrane region" description="Helical" evidence="6">
    <location>
        <begin position="446"/>
        <end position="469"/>
    </location>
</feature>
<dbReference type="InterPro" id="IPR036259">
    <property type="entry name" value="MFS_trans_sf"/>
</dbReference>
<keyword evidence="9" id="KW-1185">Reference proteome</keyword>
<feature type="compositionally biased region" description="Basic and acidic residues" evidence="5">
    <location>
        <begin position="516"/>
        <end position="535"/>
    </location>
</feature>
<dbReference type="PANTHER" id="PTHR23508:SF9">
    <property type="entry name" value="CARBOXYLIC ACID TRANSPORT PROTEIN (AFU_ORTHOLOGUE AFUA_2G09450)"/>
    <property type="match status" value="1"/>
</dbReference>
<dbReference type="EMBL" id="JAUKUD010000001">
    <property type="protein sequence ID" value="KAK0754425.1"/>
    <property type="molecule type" value="Genomic_DNA"/>
</dbReference>
<dbReference type="InterPro" id="IPR011701">
    <property type="entry name" value="MFS"/>
</dbReference>
<dbReference type="GO" id="GO:0005886">
    <property type="term" value="C:plasma membrane"/>
    <property type="evidence" value="ECO:0007669"/>
    <property type="project" value="TreeGrafter"/>
</dbReference>
<keyword evidence="3 6" id="KW-1133">Transmembrane helix</keyword>
<feature type="transmembrane region" description="Helical" evidence="6">
    <location>
        <begin position="227"/>
        <end position="246"/>
    </location>
</feature>
<sequence>MEPLGKPAAPIAKGILPTARQSLRDLFIWNQRVAVPAPHGSNAPDTAEWMRPAPLRNPISLLAQLSARDWLFFIVGFAAWTADAFDFHSLSIQQTKLAEYYGRTKTEISTAITLTLLLRSLGAAVFGMAGDRWGRKWPMVVNMIILGVLQIATIYCVTFGQFLGVRALFGLFMGGVYGNAIAMALENSPVDARGLMSGILQQGYSVGYVCAACANLGVGGEAESWKIVFWVGAGISIAVGLVRCLFPESRQFLEARREGKKKAASASAFWRETKLMLRQEWKMCVYCVILMTWFNYYSHTSQDSYTTFMLTQKELPNAPASRASIIMKVGACVGGTIIGYASQWFGRRRAIVAAALVSACLIPAWILVEGERALSATGFFMQFFVQGAWGVIPIHLNELSPPAFRSSFPGITYQLGNMISSPSAQIVNAIAESHFVKSRTGKKAEAYGPTMGIATAIIAIGIAVTTALGPEKRGREFEKARPAGMNLAGSDGDVESGGREKGGSIEGQGGPGGSDIDEKKVEEARGVELVEKTSR</sequence>
<evidence type="ECO:0000256" key="4">
    <source>
        <dbReference type="ARBA" id="ARBA00023136"/>
    </source>
</evidence>
<name>A0AA40KD19_9PEZI</name>
<reference evidence="8" key="1">
    <citation type="submission" date="2023-06" db="EMBL/GenBank/DDBJ databases">
        <title>Genome-scale phylogeny and comparative genomics of the fungal order Sordariales.</title>
        <authorList>
            <consortium name="Lawrence Berkeley National Laboratory"/>
            <person name="Hensen N."/>
            <person name="Bonometti L."/>
            <person name="Westerberg I."/>
            <person name="Brannstrom I.O."/>
            <person name="Guillou S."/>
            <person name="Cros-Aarteil S."/>
            <person name="Calhoun S."/>
            <person name="Haridas S."/>
            <person name="Kuo A."/>
            <person name="Mondo S."/>
            <person name="Pangilinan J."/>
            <person name="Riley R."/>
            <person name="LaButti K."/>
            <person name="Andreopoulos B."/>
            <person name="Lipzen A."/>
            <person name="Chen C."/>
            <person name="Yanf M."/>
            <person name="Daum C."/>
            <person name="Ng V."/>
            <person name="Clum A."/>
            <person name="Steindorff A."/>
            <person name="Ohm R."/>
            <person name="Martin F."/>
            <person name="Silar P."/>
            <person name="Natvig D."/>
            <person name="Lalanne C."/>
            <person name="Gautier V."/>
            <person name="Ament-velasquez S.L."/>
            <person name="Kruys A."/>
            <person name="Hutchinson M.I."/>
            <person name="Powell A.J."/>
            <person name="Barry K."/>
            <person name="Miller A.N."/>
            <person name="Grigoriev I.V."/>
            <person name="Debuchy R."/>
            <person name="Gladieux P."/>
            <person name="Thoren M.H."/>
            <person name="Johannesson H."/>
        </authorList>
    </citation>
    <scope>NUCLEOTIDE SEQUENCE</scope>
    <source>
        <strain evidence="8">SMH3187-1</strain>
    </source>
</reference>
<evidence type="ECO:0000256" key="3">
    <source>
        <dbReference type="ARBA" id="ARBA00022989"/>
    </source>
</evidence>
<feature type="transmembrane region" description="Helical" evidence="6">
    <location>
        <begin position="350"/>
        <end position="368"/>
    </location>
</feature>
<keyword evidence="2 6" id="KW-0812">Transmembrane</keyword>
<feature type="transmembrane region" description="Helical" evidence="6">
    <location>
        <begin position="167"/>
        <end position="185"/>
    </location>
</feature>
<dbReference type="GO" id="GO:0046943">
    <property type="term" value="F:carboxylic acid transmembrane transporter activity"/>
    <property type="evidence" value="ECO:0007669"/>
    <property type="project" value="TreeGrafter"/>
</dbReference>
<evidence type="ECO:0000256" key="2">
    <source>
        <dbReference type="ARBA" id="ARBA00022692"/>
    </source>
</evidence>
<evidence type="ECO:0000256" key="1">
    <source>
        <dbReference type="ARBA" id="ARBA00004141"/>
    </source>
</evidence>
<proteinExistence type="predicted"/>
<dbReference type="PROSITE" id="PS50850">
    <property type="entry name" value="MFS"/>
    <property type="match status" value="1"/>
</dbReference>
<protein>
    <submittedName>
        <fullName evidence="8">Major facilitator superfamily domain-containing protein</fullName>
    </submittedName>
</protein>
<dbReference type="InterPro" id="IPR020846">
    <property type="entry name" value="MFS_dom"/>
</dbReference>
<dbReference type="AlphaFoldDB" id="A0AA40KD19"/>
<dbReference type="PANTHER" id="PTHR23508">
    <property type="entry name" value="CARBOXYLIC ACID TRANSPORTER PROTEIN HOMOLOG"/>
    <property type="match status" value="1"/>
</dbReference>
<feature type="compositionally biased region" description="Gly residues" evidence="5">
    <location>
        <begin position="504"/>
        <end position="513"/>
    </location>
</feature>
<feature type="transmembrane region" description="Helical" evidence="6">
    <location>
        <begin position="108"/>
        <end position="128"/>
    </location>
</feature>
<dbReference type="Pfam" id="PF07690">
    <property type="entry name" value="MFS_1"/>
    <property type="match status" value="1"/>
</dbReference>
<dbReference type="Proteomes" id="UP001172155">
    <property type="component" value="Unassembled WGS sequence"/>
</dbReference>
<feature type="transmembrane region" description="Helical" evidence="6">
    <location>
        <begin position="70"/>
        <end position="87"/>
    </location>
</feature>
<feature type="domain" description="Major facilitator superfamily (MFS) profile" evidence="7">
    <location>
        <begin position="72"/>
        <end position="473"/>
    </location>
</feature>
<evidence type="ECO:0000256" key="5">
    <source>
        <dbReference type="SAM" id="MobiDB-lite"/>
    </source>
</evidence>
<feature type="transmembrane region" description="Helical" evidence="6">
    <location>
        <begin position="140"/>
        <end position="160"/>
    </location>
</feature>
<dbReference type="Gene3D" id="1.20.1250.20">
    <property type="entry name" value="MFS general substrate transporter like domains"/>
    <property type="match status" value="2"/>
</dbReference>
<dbReference type="FunFam" id="1.20.1250.20:FF:000465">
    <property type="entry name" value="Carboxylic acid transporter protein homolog"/>
    <property type="match status" value="1"/>
</dbReference>
<keyword evidence="4 6" id="KW-0472">Membrane</keyword>
<dbReference type="CDD" id="cd17316">
    <property type="entry name" value="MFS_SV2_like"/>
    <property type="match status" value="1"/>
</dbReference>
<dbReference type="FunFam" id="1.20.1250.20:FF:000395">
    <property type="entry name" value="Carboxylic acid transporter protein homolog"/>
    <property type="match status" value="1"/>
</dbReference>
<evidence type="ECO:0000259" key="7">
    <source>
        <dbReference type="PROSITE" id="PS50850"/>
    </source>
</evidence>
<evidence type="ECO:0000313" key="9">
    <source>
        <dbReference type="Proteomes" id="UP001172155"/>
    </source>
</evidence>
<comment type="caution">
    <text evidence="8">The sequence shown here is derived from an EMBL/GenBank/DDBJ whole genome shotgun (WGS) entry which is preliminary data.</text>
</comment>
<gene>
    <name evidence="8" type="ORF">B0T18DRAFT_434824</name>
</gene>
<feature type="transmembrane region" description="Helical" evidence="6">
    <location>
        <begin position="319"/>
        <end position="338"/>
    </location>
</feature>